<dbReference type="AlphaFoldDB" id="F6G730"/>
<proteinExistence type="predicted"/>
<dbReference type="Proteomes" id="UP000007953">
    <property type="component" value="Chromosome"/>
</dbReference>
<reference evidence="1 2" key="1">
    <citation type="journal article" date="2011" name="J. Bacteriol.">
        <title>Complete genome sequence of the plant pathogen Ralstonia solanacearum strain Po82.</title>
        <authorList>
            <person name="Xu J."/>
            <person name="Zheng H.J."/>
            <person name="Liu L."/>
            <person name="Pan Z.C."/>
            <person name="Prior P."/>
            <person name="Tang B."/>
            <person name="Xu J.S."/>
            <person name="Zhang H."/>
            <person name="Tian Q."/>
            <person name="Zhang L.Q."/>
            <person name="Feng J."/>
        </authorList>
    </citation>
    <scope>NUCLEOTIDE SEQUENCE [LARGE SCALE GENOMIC DNA]</scope>
    <source>
        <strain evidence="1 2">Po82</strain>
    </source>
</reference>
<dbReference type="eggNOG" id="ENOG502ZI96">
    <property type="taxonomic scope" value="Bacteria"/>
</dbReference>
<dbReference type="KEGG" id="rsn:RSPO_c00421"/>
<evidence type="ECO:0000313" key="1">
    <source>
        <dbReference type="EMBL" id="AEG67725.1"/>
    </source>
</evidence>
<dbReference type="PATRIC" id="fig|1031711.3.peg.406"/>
<protein>
    <submittedName>
        <fullName evidence="1">Uncharacterized protein</fullName>
    </submittedName>
</protein>
<sequence length="452" mass="48590">MPTGNLIAWAADAAAPLTRTDSPNGRSNFPACREPNLSRDPGCFAKESRLTPSAFLSRRLPALAALAVLPLPTPAVAAGHGEGDLRRFMHGIGAVPAAATGTMNVFFSSSGLPPRGPDRNGSWPHDVYVARWHADSGVLDAPRLFIRKPEAQEPVSVARNRAGQVMVSFEDGWNAPENVTQRFGIYDTALRPIRPYPQQVESGGHSGHVTAVGERFVVFYSDGWVDGGGVDNLGSGNGVYAKVYDGHGHQLRDLDIAHARREWWPMIAGGDTRALLAWQQFVPGRTDANLKIAVLDPASGHVIGERVLREQLQYYTYSVAWLPSVERFLLVGTAQGHGFAELIDNDGKVRASIPCMPASVREAAIAVSGRTAYTPAADGRLLQLQAGPDTLTLAGSLMDTNGQPANWRPIGSIGLVRTSGALDWLSLTEKGLEQLRFDPTKAQPANAVDQCR</sequence>
<dbReference type="EMBL" id="CP002819">
    <property type="protein sequence ID" value="AEG67725.1"/>
    <property type="molecule type" value="Genomic_DNA"/>
</dbReference>
<name>F6G730_RALS8</name>
<gene>
    <name evidence="1" type="ordered locus">RSPO_c00421</name>
</gene>
<organism evidence="1 2">
    <name type="scientific">Ralstonia solanacearum (strain Po82)</name>
    <dbReference type="NCBI Taxonomy" id="1031711"/>
    <lineage>
        <taxon>Bacteria</taxon>
        <taxon>Pseudomonadati</taxon>
        <taxon>Pseudomonadota</taxon>
        <taxon>Betaproteobacteria</taxon>
        <taxon>Burkholderiales</taxon>
        <taxon>Burkholderiaceae</taxon>
        <taxon>Ralstonia</taxon>
        <taxon>Ralstonia solanacearum species complex</taxon>
    </lineage>
</organism>
<accession>F6G730</accession>
<dbReference type="HOGENOM" id="CLU_643534_0_0_4"/>
<evidence type="ECO:0000313" key="2">
    <source>
        <dbReference type="Proteomes" id="UP000007953"/>
    </source>
</evidence>